<dbReference type="Proteomes" id="UP000319010">
    <property type="component" value="Unassembled WGS sequence"/>
</dbReference>
<dbReference type="Gene3D" id="3.40.630.30">
    <property type="match status" value="1"/>
</dbReference>
<proteinExistence type="predicted"/>
<accession>A0A508AAP1</accession>
<dbReference type="PROSITE" id="PS51186">
    <property type="entry name" value="GNAT"/>
    <property type="match status" value="1"/>
</dbReference>
<dbReference type="CDD" id="cd04301">
    <property type="entry name" value="NAT_SF"/>
    <property type="match status" value="1"/>
</dbReference>
<evidence type="ECO:0000313" key="5">
    <source>
        <dbReference type="Proteomes" id="UP000319010"/>
    </source>
</evidence>
<dbReference type="RefSeq" id="WP_141424598.1">
    <property type="nucleotide sequence ID" value="NZ_JASPFB010000005.1"/>
</dbReference>
<evidence type="ECO:0000256" key="2">
    <source>
        <dbReference type="ARBA" id="ARBA00023315"/>
    </source>
</evidence>
<evidence type="ECO:0000256" key="1">
    <source>
        <dbReference type="ARBA" id="ARBA00022679"/>
    </source>
</evidence>
<dbReference type="SUPFAM" id="SSF55729">
    <property type="entry name" value="Acyl-CoA N-acyltransferases (Nat)"/>
    <property type="match status" value="1"/>
</dbReference>
<evidence type="ECO:0000259" key="3">
    <source>
        <dbReference type="PROSITE" id="PS51186"/>
    </source>
</evidence>
<dbReference type="EMBL" id="VICB01000013">
    <property type="protein sequence ID" value="TQD42862.1"/>
    <property type="molecule type" value="Genomic_DNA"/>
</dbReference>
<gene>
    <name evidence="4" type="ORF">FK256_09575</name>
</gene>
<reference evidence="4 5" key="1">
    <citation type="submission" date="2019-06" db="EMBL/GenBank/DDBJ databases">
        <title>Draft genome sequence of Actinomyces johnsonii CCUG 34287T.</title>
        <authorList>
            <person name="Salva-Serra F."/>
            <person name="Cardew S."/>
            <person name="Moore E."/>
        </authorList>
    </citation>
    <scope>NUCLEOTIDE SEQUENCE [LARGE SCALE GENOMIC DNA]</scope>
    <source>
        <strain evidence="4 5">CCUG 34287</strain>
    </source>
</reference>
<keyword evidence="2" id="KW-0012">Acyltransferase</keyword>
<dbReference type="InterPro" id="IPR000182">
    <property type="entry name" value="GNAT_dom"/>
</dbReference>
<dbReference type="InterPro" id="IPR016181">
    <property type="entry name" value="Acyl_CoA_acyltransferase"/>
</dbReference>
<dbReference type="GO" id="GO:0016747">
    <property type="term" value="F:acyltransferase activity, transferring groups other than amino-acyl groups"/>
    <property type="evidence" value="ECO:0007669"/>
    <property type="project" value="InterPro"/>
</dbReference>
<keyword evidence="1 4" id="KW-0808">Transferase</keyword>
<feature type="domain" description="N-acetyltransferase" evidence="3">
    <location>
        <begin position="7"/>
        <end position="171"/>
    </location>
</feature>
<evidence type="ECO:0000313" key="4">
    <source>
        <dbReference type="EMBL" id="TQD42862.1"/>
    </source>
</evidence>
<dbReference type="PANTHER" id="PTHR43072">
    <property type="entry name" value="N-ACETYLTRANSFERASE"/>
    <property type="match status" value="1"/>
</dbReference>
<dbReference type="AlphaFoldDB" id="A0A508AAP1"/>
<dbReference type="Pfam" id="PF00583">
    <property type="entry name" value="Acetyltransf_1"/>
    <property type="match status" value="1"/>
</dbReference>
<name>A0A508AAP1_9ACTO</name>
<comment type="caution">
    <text evidence="4">The sequence shown here is derived from an EMBL/GenBank/DDBJ whole genome shotgun (WGS) entry which is preliminary data.</text>
</comment>
<sequence length="171" mass="18426">MAMAGVYRIRPATMEDSPGIRCLRNAAVQESLAIWTSIEQDPVQAEAWLAPMVQRGTALVAHVDGKPQEIVGFAVAGVWHSYEGYARTVEDSIYLSPAVQGRGLGSRLLAALIEASRAAGDRTMIALIEAGNIASVHLHERYGFNIVGTVPQAGEKFGQLLDLTIMSRSLH</sequence>
<organism evidence="4 5">
    <name type="scientific">Actinomyces johnsonii</name>
    <dbReference type="NCBI Taxonomy" id="544581"/>
    <lineage>
        <taxon>Bacteria</taxon>
        <taxon>Bacillati</taxon>
        <taxon>Actinomycetota</taxon>
        <taxon>Actinomycetes</taxon>
        <taxon>Actinomycetales</taxon>
        <taxon>Actinomycetaceae</taxon>
        <taxon>Actinomyces</taxon>
    </lineage>
</organism>
<protein>
    <submittedName>
        <fullName evidence="4">N-acetyltransferase</fullName>
    </submittedName>
</protein>
<dbReference type="PANTHER" id="PTHR43072:SF23">
    <property type="entry name" value="UPF0039 PROTEIN C11D3.02C"/>
    <property type="match status" value="1"/>
</dbReference>